<dbReference type="SUPFAM" id="SSF53335">
    <property type="entry name" value="S-adenosyl-L-methionine-dependent methyltransferases"/>
    <property type="match status" value="1"/>
</dbReference>
<dbReference type="CDD" id="cd02440">
    <property type="entry name" value="AdoMet_MTases"/>
    <property type="match status" value="1"/>
</dbReference>
<dbReference type="Proteomes" id="UP000184406">
    <property type="component" value="Unassembled WGS sequence"/>
</dbReference>
<evidence type="ECO:0000313" key="5">
    <source>
        <dbReference type="EMBL" id="SHF43783.1"/>
    </source>
</evidence>
<protein>
    <submittedName>
        <fullName evidence="5">Methyltransferase domain-containing protein</fullName>
    </submittedName>
</protein>
<reference evidence="6" key="1">
    <citation type="submission" date="2016-11" db="EMBL/GenBank/DDBJ databases">
        <authorList>
            <person name="Varghese N."/>
            <person name="Submissions S."/>
        </authorList>
    </citation>
    <scope>NUCLEOTIDE SEQUENCE [LARGE SCALE GENOMIC DNA]</scope>
    <source>
        <strain evidence="6">DSM 17539</strain>
    </source>
</reference>
<gene>
    <name evidence="5" type="ORF">SAMN03080594_104136</name>
</gene>
<name>A0A1M5BME0_9FLAO</name>
<dbReference type="PANTHER" id="PTHR43464">
    <property type="entry name" value="METHYLTRANSFERASE"/>
    <property type="match status" value="1"/>
</dbReference>
<keyword evidence="2 5" id="KW-0808">Transferase</keyword>
<dbReference type="RefSeq" id="WP_072862297.1">
    <property type="nucleotide sequence ID" value="NZ_FQUX01000004.1"/>
</dbReference>
<dbReference type="Gene3D" id="3.40.50.150">
    <property type="entry name" value="Vaccinia Virus protein VP39"/>
    <property type="match status" value="1"/>
</dbReference>
<dbReference type="GO" id="GO:0032259">
    <property type="term" value="P:methylation"/>
    <property type="evidence" value="ECO:0007669"/>
    <property type="project" value="UniProtKB-KW"/>
</dbReference>
<feature type="domain" description="Methyltransferase" evidence="4">
    <location>
        <begin position="46"/>
        <end position="138"/>
    </location>
</feature>
<dbReference type="EMBL" id="FQUX01000004">
    <property type="protein sequence ID" value="SHF43783.1"/>
    <property type="molecule type" value="Genomic_DNA"/>
</dbReference>
<keyword evidence="1 5" id="KW-0489">Methyltransferase</keyword>
<evidence type="ECO:0000256" key="1">
    <source>
        <dbReference type="ARBA" id="ARBA00022603"/>
    </source>
</evidence>
<evidence type="ECO:0000259" key="4">
    <source>
        <dbReference type="Pfam" id="PF13649"/>
    </source>
</evidence>
<evidence type="ECO:0000313" key="6">
    <source>
        <dbReference type="Proteomes" id="UP000184406"/>
    </source>
</evidence>
<dbReference type="Pfam" id="PF13649">
    <property type="entry name" value="Methyltransf_25"/>
    <property type="match status" value="1"/>
</dbReference>
<dbReference type="PANTHER" id="PTHR43464:SF19">
    <property type="entry name" value="UBIQUINONE BIOSYNTHESIS O-METHYLTRANSFERASE, MITOCHONDRIAL"/>
    <property type="match status" value="1"/>
</dbReference>
<accession>A0A1M5BME0</accession>
<dbReference type="InterPro" id="IPR041698">
    <property type="entry name" value="Methyltransf_25"/>
</dbReference>
<organism evidence="5 6">
    <name type="scientific">Arenibacter palladensis</name>
    <dbReference type="NCBI Taxonomy" id="237373"/>
    <lineage>
        <taxon>Bacteria</taxon>
        <taxon>Pseudomonadati</taxon>
        <taxon>Bacteroidota</taxon>
        <taxon>Flavobacteriia</taxon>
        <taxon>Flavobacteriales</taxon>
        <taxon>Flavobacteriaceae</taxon>
        <taxon>Arenibacter</taxon>
    </lineage>
</organism>
<dbReference type="AlphaFoldDB" id="A0A1M5BME0"/>
<dbReference type="OrthoDB" id="9789123at2"/>
<evidence type="ECO:0000256" key="2">
    <source>
        <dbReference type="ARBA" id="ARBA00022679"/>
    </source>
</evidence>
<evidence type="ECO:0000256" key="3">
    <source>
        <dbReference type="ARBA" id="ARBA00022691"/>
    </source>
</evidence>
<proteinExistence type="predicted"/>
<sequence length="215" mass="24591">MDRYKETSETWNKIASLYQDKFMDLDLYNKTYDLICSSISAKNARILEIGCGPGNITRYLLSKRPDFRILGIDVAPNMIKLAEKNNPTATFKVLDCRQLGGLNTLYDGIVCGFCLPFLSPTDCIKLIADCKRLLINNGLLYLSFVEGDPNKSNFKVDSNGDRVYFHFHELEILKTLLASKSFGEPEVYHIDYERKKALLEIHTVLISRKNPHEKE</sequence>
<keyword evidence="6" id="KW-1185">Reference proteome</keyword>
<dbReference type="GO" id="GO:0008168">
    <property type="term" value="F:methyltransferase activity"/>
    <property type="evidence" value="ECO:0007669"/>
    <property type="project" value="UniProtKB-KW"/>
</dbReference>
<dbReference type="InterPro" id="IPR029063">
    <property type="entry name" value="SAM-dependent_MTases_sf"/>
</dbReference>
<keyword evidence="3" id="KW-0949">S-adenosyl-L-methionine</keyword>